<evidence type="ECO:0000313" key="13">
    <source>
        <dbReference type="Proteomes" id="UP000222818"/>
    </source>
</evidence>
<reference evidence="12 13" key="1">
    <citation type="journal article" date="2017" name="ISME J.">
        <title>Tremblaya phenacola PPER: an evolutionary beta-gammaproteobacterium collage.</title>
        <authorList>
            <person name="Gil R."/>
            <person name="Vargas-Chavez C."/>
            <person name="Lopez-Madrigal S."/>
            <person name="Santos-Garcia D."/>
            <person name="Latorre A."/>
            <person name="Moya A."/>
        </authorList>
    </citation>
    <scope>NUCLEOTIDE SEQUENCE [LARGE SCALE GENOMIC DNA]</scope>
    <source>
        <strain evidence="12 13">PPER</strain>
    </source>
</reference>
<dbReference type="InterPro" id="IPR011053">
    <property type="entry name" value="Single_hybrid_motif"/>
</dbReference>
<evidence type="ECO:0000256" key="4">
    <source>
        <dbReference type="ARBA" id="ARBA00007317"/>
    </source>
</evidence>
<keyword evidence="8 10" id="KW-0012">Acyltransferase</keyword>
<comment type="function">
    <text evidence="2">E2 component of the 2-oxoglutarate dehydrogenase (OGDH) complex which catalyzes the second step in the conversion of 2-oxoglutarate to succinyl-CoA and CO(2).</text>
</comment>
<evidence type="ECO:0000256" key="9">
    <source>
        <dbReference type="ARBA" id="ARBA00052761"/>
    </source>
</evidence>
<comment type="caution">
    <text evidence="12">The sequence shown here is derived from an EMBL/GenBank/DDBJ whole genome shotgun (WGS) entry which is preliminary data.</text>
</comment>
<evidence type="ECO:0000256" key="3">
    <source>
        <dbReference type="ARBA" id="ARBA00005145"/>
    </source>
</evidence>
<evidence type="ECO:0000259" key="11">
    <source>
        <dbReference type="PROSITE" id="PS50968"/>
    </source>
</evidence>
<dbReference type="GO" id="GO:0005829">
    <property type="term" value="C:cytosol"/>
    <property type="evidence" value="ECO:0007669"/>
    <property type="project" value="TreeGrafter"/>
</dbReference>
<dbReference type="InterPro" id="IPR050537">
    <property type="entry name" value="2-oxoacid_dehydrogenase"/>
</dbReference>
<evidence type="ECO:0000256" key="5">
    <source>
        <dbReference type="ARBA" id="ARBA00022532"/>
    </source>
</evidence>
<name>A0A2G0V709_9PROT</name>
<dbReference type="Gene3D" id="3.30.559.10">
    <property type="entry name" value="Chloramphenicol acetyltransferase-like domain"/>
    <property type="match status" value="1"/>
</dbReference>
<dbReference type="SUPFAM" id="SSF51230">
    <property type="entry name" value="Single hybrid motif"/>
    <property type="match status" value="1"/>
</dbReference>
<evidence type="ECO:0000256" key="7">
    <source>
        <dbReference type="ARBA" id="ARBA00022823"/>
    </source>
</evidence>
<dbReference type="InterPro" id="IPR023213">
    <property type="entry name" value="CAT-like_dom_sf"/>
</dbReference>
<dbReference type="CDD" id="cd06849">
    <property type="entry name" value="lipoyl_domain"/>
    <property type="match status" value="1"/>
</dbReference>
<comment type="catalytic activity">
    <reaction evidence="9">
        <text>N(6)-[(R)-dihydrolipoyl]-L-lysyl-[protein] + succinyl-CoA = N(6)-[(R)-S(8)-succinyldihydrolipoyl]-L-lysyl-[protein] + CoA</text>
        <dbReference type="Rhea" id="RHEA:15213"/>
        <dbReference type="Rhea" id="RHEA-COMP:10475"/>
        <dbReference type="Rhea" id="RHEA-COMP:20092"/>
        <dbReference type="ChEBI" id="CHEBI:57287"/>
        <dbReference type="ChEBI" id="CHEBI:57292"/>
        <dbReference type="ChEBI" id="CHEBI:83100"/>
        <dbReference type="ChEBI" id="CHEBI:83120"/>
        <dbReference type="EC" id="2.3.1.61"/>
    </reaction>
</comment>
<dbReference type="InterPro" id="IPR000089">
    <property type="entry name" value="Biotin_lipoyl"/>
</dbReference>
<sequence>MAATEIEVKVPHLAESVSEAVVLKWRKLEGQYVKKGDVLLELETDKVIIEIPSDANGLIKKIKTPERTVVHSGQSLVVIEPKEDGADTYGTASTECNTEIPTKTIHTCLCSQTRSHRLERYEALSGLRKNLIQRLLRVHKSSITLTTFNEVNMCSVIKIRDMYKHAFTKKHGIKLGLTSFFVKAVSIALKKYPILNASIKGDSIVYHEYQDIGVAINTPLGLIVPILRNTERMNIRTVEKSISNFMVKAIQNRFAIEELRGGTFTVSNGGIFGSLLSTPVLNPPQASILGIHSVEQRPIVLIDKVEVKPMLYLALSYDHRLIDGKEAVSFLRTVKEALEDPIVLTLDT</sequence>
<evidence type="ECO:0000256" key="6">
    <source>
        <dbReference type="ARBA" id="ARBA00022679"/>
    </source>
</evidence>
<dbReference type="GO" id="GO:0006099">
    <property type="term" value="P:tricarboxylic acid cycle"/>
    <property type="evidence" value="ECO:0007669"/>
    <property type="project" value="UniProtKB-KW"/>
</dbReference>
<feature type="domain" description="Lipoyl-binding" evidence="11">
    <location>
        <begin position="5"/>
        <end position="80"/>
    </location>
</feature>
<dbReference type="EC" id="2.3.1.-" evidence="10"/>
<dbReference type="PROSITE" id="PS50968">
    <property type="entry name" value="BIOTINYL_LIPOYL"/>
    <property type="match status" value="1"/>
</dbReference>
<dbReference type="GO" id="GO:0004149">
    <property type="term" value="F:dihydrolipoyllysine-residue succinyltransferase activity"/>
    <property type="evidence" value="ECO:0007669"/>
    <property type="project" value="UniProtKB-EC"/>
</dbReference>
<gene>
    <name evidence="12" type="primary">sucB</name>
    <name evidence="12" type="ORF">TPPER_00156</name>
</gene>
<evidence type="ECO:0000256" key="8">
    <source>
        <dbReference type="ARBA" id="ARBA00023315"/>
    </source>
</evidence>
<dbReference type="EMBL" id="MKGN01000015">
    <property type="protein sequence ID" value="PHN16249.1"/>
    <property type="molecule type" value="Genomic_DNA"/>
</dbReference>
<comment type="similarity">
    <text evidence="4 10">Belongs to the 2-oxoacid dehydrogenase family.</text>
</comment>
<dbReference type="PANTHER" id="PTHR43416:SF5">
    <property type="entry name" value="DIHYDROLIPOYLLYSINE-RESIDUE SUCCINYLTRANSFERASE COMPONENT OF 2-OXOGLUTARATE DEHYDROGENASE COMPLEX, MITOCHONDRIAL"/>
    <property type="match status" value="1"/>
</dbReference>
<accession>A0A2G0V709</accession>
<keyword evidence="7 10" id="KW-0450">Lipoyl</keyword>
<protein>
    <recommendedName>
        <fullName evidence="10">Dihydrolipoamide acetyltransferase component of pyruvate dehydrogenase complex</fullName>
        <ecNumber evidence="10">2.3.1.-</ecNumber>
    </recommendedName>
</protein>
<comment type="pathway">
    <text evidence="3">Amino-acid degradation; L-lysine degradation via saccharopine pathway; glutaryl-CoA from L-lysine: step 6/6.</text>
</comment>
<evidence type="ECO:0000256" key="1">
    <source>
        <dbReference type="ARBA" id="ARBA00001938"/>
    </source>
</evidence>
<dbReference type="AlphaFoldDB" id="A0A2G0V709"/>
<dbReference type="RefSeq" id="WP_099336881.1">
    <property type="nucleotide sequence ID" value="NZ_MKGN01000015.1"/>
</dbReference>
<dbReference type="Pfam" id="PF00364">
    <property type="entry name" value="Biotin_lipoyl"/>
    <property type="match status" value="1"/>
</dbReference>
<proteinExistence type="inferred from homology"/>
<organism evidence="12 13">
    <name type="scientific">Candidatus Tremblayella phenacoccinincola</name>
    <dbReference type="NCBI Taxonomy" id="1010676"/>
    <lineage>
        <taxon>Bacteria</taxon>
        <taxon>Pseudomonadati</taxon>
        <taxon>Pseudomonadota</taxon>
        <taxon>Betaproteobacteria</taxon>
        <taxon>Candidatus Tremblayella</taxon>
    </lineage>
</organism>
<keyword evidence="13" id="KW-1185">Reference proteome</keyword>
<dbReference type="Pfam" id="PF00198">
    <property type="entry name" value="2-oxoacid_dh"/>
    <property type="match status" value="1"/>
</dbReference>
<evidence type="ECO:0000256" key="10">
    <source>
        <dbReference type="RuleBase" id="RU003423"/>
    </source>
</evidence>
<dbReference type="Proteomes" id="UP000222818">
    <property type="component" value="Unassembled WGS sequence"/>
</dbReference>
<dbReference type="InterPro" id="IPR003016">
    <property type="entry name" value="2-oxoA_DH_lipoyl-BS"/>
</dbReference>
<dbReference type="InterPro" id="IPR001078">
    <property type="entry name" value="2-oxoacid_DH_actylTfrase"/>
</dbReference>
<dbReference type="PANTHER" id="PTHR43416">
    <property type="entry name" value="DIHYDROLIPOYLLYSINE-RESIDUE SUCCINYLTRANSFERASE COMPONENT OF 2-OXOGLUTARATE DEHYDROGENASE COMPLEX, MITOCHONDRIAL-RELATED"/>
    <property type="match status" value="1"/>
</dbReference>
<comment type="cofactor">
    <cofactor evidence="1 10">
        <name>(R)-lipoate</name>
        <dbReference type="ChEBI" id="CHEBI:83088"/>
    </cofactor>
</comment>
<dbReference type="PROSITE" id="PS00189">
    <property type="entry name" value="LIPOYL"/>
    <property type="match status" value="1"/>
</dbReference>
<keyword evidence="6 10" id="KW-0808">Transferase</keyword>
<dbReference type="SUPFAM" id="SSF52777">
    <property type="entry name" value="CoA-dependent acyltransferases"/>
    <property type="match status" value="1"/>
</dbReference>
<keyword evidence="5" id="KW-0816">Tricarboxylic acid cycle</keyword>
<dbReference type="OrthoDB" id="9805770at2"/>
<evidence type="ECO:0000313" key="12">
    <source>
        <dbReference type="EMBL" id="PHN16249.1"/>
    </source>
</evidence>
<dbReference type="Gene3D" id="2.40.50.100">
    <property type="match status" value="1"/>
</dbReference>
<evidence type="ECO:0000256" key="2">
    <source>
        <dbReference type="ARBA" id="ARBA00004052"/>
    </source>
</evidence>